<dbReference type="EMBL" id="CAEZYC010000109">
    <property type="protein sequence ID" value="CAB4719018.1"/>
    <property type="molecule type" value="Genomic_DNA"/>
</dbReference>
<evidence type="ECO:0000313" key="7">
    <source>
        <dbReference type="EMBL" id="CAB5054491.1"/>
    </source>
</evidence>
<protein>
    <submittedName>
        <fullName evidence="1">Unannotated protein</fullName>
    </submittedName>
</protein>
<dbReference type="EMBL" id="CAESAD010000002">
    <property type="protein sequence ID" value="CAB4335986.1"/>
    <property type="molecule type" value="Genomic_DNA"/>
</dbReference>
<name>A0A6J5YUM6_9ZZZZ</name>
<evidence type="ECO:0000313" key="3">
    <source>
        <dbReference type="EMBL" id="CAB4719018.1"/>
    </source>
</evidence>
<dbReference type="EMBL" id="CAFAAO010000021">
    <property type="protein sequence ID" value="CAB4811787.1"/>
    <property type="molecule type" value="Genomic_DNA"/>
</dbReference>
<sequence>MSTRTYALTEIVGTSPVSIDEAIRNGLKRASESTRHIDWFEITEIRGNLRDGDLTFIQVGMKLGYRLEDA</sequence>
<dbReference type="EMBL" id="CAFBIX010000061">
    <property type="protein sequence ID" value="CAB4850197.1"/>
    <property type="molecule type" value="Genomic_DNA"/>
</dbReference>
<gene>
    <name evidence="3" type="ORF">UFOPK2648_01322</name>
    <name evidence="4" type="ORF">UFOPK3037_01359</name>
    <name evidence="5" type="ORF">UFOPK3278_01188</name>
    <name evidence="1" type="ORF">UFOPK3406_00324</name>
    <name evidence="2" type="ORF">UFOPK3925_00587</name>
    <name evidence="6" type="ORF">UFOPK4097_00335</name>
    <name evidence="7" type="ORF">UFOPK4301_01224</name>
</gene>
<dbReference type="PANTHER" id="PTHR39324">
    <property type="entry name" value="CALCIUM DODECIN"/>
    <property type="match status" value="1"/>
</dbReference>
<dbReference type="InterPro" id="IPR050049">
    <property type="entry name" value="Dodecin_bact"/>
</dbReference>
<dbReference type="InterPro" id="IPR025543">
    <property type="entry name" value="Dodecin-like"/>
</dbReference>
<dbReference type="EMBL" id="CAFBPK010000003">
    <property type="protein sequence ID" value="CAB5011342.1"/>
    <property type="molecule type" value="Genomic_DNA"/>
</dbReference>
<evidence type="ECO:0000313" key="1">
    <source>
        <dbReference type="EMBL" id="CAB4332597.1"/>
    </source>
</evidence>
<dbReference type="EMBL" id="CAFBQG010000185">
    <property type="protein sequence ID" value="CAB5054491.1"/>
    <property type="molecule type" value="Genomic_DNA"/>
</dbReference>
<evidence type="ECO:0000313" key="4">
    <source>
        <dbReference type="EMBL" id="CAB4811787.1"/>
    </source>
</evidence>
<dbReference type="NCBIfam" id="NF043052">
    <property type="entry name" value="DodecBact"/>
    <property type="match status" value="1"/>
</dbReference>
<dbReference type="EMBL" id="CAESAI010000004">
    <property type="protein sequence ID" value="CAB4332597.1"/>
    <property type="molecule type" value="Genomic_DNA"/>
</dbReference>
<dbReference type="Pfam" id="PF07311">
    <property type="entry name" value="Dodecin"/>
    <property type="match status" value="1"/>
</dbReference>
<dbReference type="PANTHER" id="PTHR39324:SF1">
    <property type="entry name" value="CALCIUM DODECIN"/>
    <property type="match status" value="1"/>
</dbReference>
<proteinExistence type="predicted"/>
<evidence type="ECO:0000313" key="2">
    <source>
        <dbReference type="EMBL" id="CAB4335986.1"/>
    </source>
</evidence>
<dbReference type="InterPro" id="IPR036694">
    <property type="entry name" value="Dodecin-like_sf"/>
</dbReference>
<evidence type="ECO:0000313" key="5">
    <source>
        <dbReference type="EMBL" id="CAB4850197.1"/>
    </source>
</evidence>
<dbReference type="AlphaFoldDB" id="A0A6J5YUM6"/>
<organism evidence="1">
    <name type="scientific">freshwater metagenome</name>
    <dbReference type="NCBI Taxonomy" id="449393"/>
    <lineage>
        <taxon>unclassified sequences</taxon>
        <taxon>metagenomes</taxon>
        <taxon>ecological metagenomes</taxon>
    </lineage>
</organism>
<dbReference type="SUPFAM" id="SSF89807">
    <property type="entry name" value="Dodecin-like"/>
    <property type="match status" value="1"/>
</dbReference>
<reference evidence="1" key="1">
    <citation type="submission" date="2020-05" db="EMBL/GenBank/DDBJ databases">
        <authorList>
            <person name="Chiriac C."/>
            <person name="Salcher M."/>
            <person name="Ghai R."/>
            <person name="Kavagutti S V."/>
        </authorList>
    </citation>
    <scope>NUCLEOTIDE SEQUENCE</scope>
</reference>
<dbReference type="InterPro" id="IPR009923">
    <property type="entry name" value="Dodecin"/>
</dbReference>
<dbReference type="Gene3D" id="3.30.1660.10">
    <property type="entry name" value="Flavin-binding protein dodecin"/>
    <property type="match status" value="1"/>
</dbReference>
<evidence type="ECO:0000313" key="6">
    <source>
        <dbReference type="EMBL" id="CAB5011342.1"/>
    </source>
</evidence>
<accession>A0A6J5YUM6</accession>